<organism evidence="1 2">
    <name type="scientific">Panagrolaimus superbus</name>
    <dbReference type="NCBI Taxonomy" id="310955"/>
    <lineage>
        <taxon>Eukaryota</taxon>
        <taxon>Metazoa</taxon>
        <taxon>Ecdysozoa</taxon>
        <taxon>Nematoda</taxon>
        <taxon>Chromadorea</taxon>
        <taxon>Rhabditida</taxon>
        <taxon>Tylenchina</taxon>
        <taxon>Panagrolaimomorpha</taxon>
        <taxon>Panagrolaimoidea</taxon>
        <taxon>Panagrolaimidae</taxon>
        <taxon>Panagrolaimus</taxon>
    </lineage>
</organism>
<name>A0A914YYU9_9BILA</name>
<dbReference type="AlphaFoldDB" id="A0A914YYU9"/>
<accession>A0A914YYU9</accession>
<dbReference type="Gene3D" id="3.30.750.24">
    <property type="entry name" value="STAS domain"/>
    <property type="match status" value="1"/>
</dbReference>
<proteinExistence type="predicted"/>
<sequence length="128" mass="14679">MFYPIVHKLSFSFFFLSTILMKGYHIFLAPIRDTLEVCGFYDAVPKSNFFPTIHDAVLAASSHRHTQTLSAAIDSPKIDKQHFFLLEDGIPSSSTIIPPFPLSQHNLQIEIRPEHWESRKNLDVHDDV</sequence>
<evidence type="ECO:0000313" key="2">
    <source>
        <dbReference type="WBParaSite" id="PSU_v2.g5125.t1"/>
    </source>
</evidence>
<reference evidence="2" key="1">
    <citation type="submission" date="2022-11" db="UniProtKB">
        <authorList>
            <consortium name="WormBaseParasite"/>
        </authorList>
    </citation>
    <scope>IDENTIFICATION</scope>
</reference>
<dbReference type="WBParaSite" id="PSU_v2.g5125.t1">
    <property type="protein sequence ID" value="PSU_v2.g5125.t1"/>
    <property type="gene ID" value="PSU_v2.g5125"/>
</dbReference>
<dbReference type="InterPro" id="IPR036513">
    <property type="entry name" value="STAS_dom_sf"/>
</dbReference>
<keyword evidence="1" id="KW-1185">Reference proteome</keyword>
<evidence type="ECO:0000313" key="1">
    <source>
        <dbReference type="Proteomes" id="UP000887577"/>
    </source>
</evidence>
<dbReference type="Proteomes" id="UP000887577">
    <property type="component" value="Unplaced"/>
</dbReference>
<protein>
    <submittedName>
        <fullName evidence="2">STAS domain-containing protein</fullName>
    </submittedName>
</protein>